<evidence type="ECO:0000256" key="9">
    <source>
        <dbReference type="SAM" id="Phobius"/>
    </source>
</evidence>
<feature type="region of interest" description="Disordered" evidence="8">
    <location>
        <begin position="189"/>
        <end position="286"/>
    </location>
</feature>
<feature type="transmembrane region" description="Helical" evidence="9">
    <location>
        <begin position="912"/>
        <end position="931"/>
    </location>
</feature>
<accession>A0A4P2PY25</accession>
<dbReference type="InterPro" id="IPR000253">
    <property type="entry name" value="FHA_dom"/>
</dbReference>
<keyword evidence="7 9" id="KW-0472">Membrane</keyword>
<dbReference type="AlphaFoldDB" id="A0A4P2PY25"/>
<evidence type="ECO:0000259" key="10">
    <source>
        <dbReference type="PROSITE" id="PS50006"/>
    </source>
</evidence>
<dbReference type="Pfam" id="PF00498">
    <property type="entry name" value="FHA"/>
    <property type="match status" value="2"/>
</dbReference>
<reference evidence="12 13" key="1">
    <citation type="submission" date="2015-09" db="EMBL/GenBank/DDBJ databases">
        <title>Sorangium comparison.</title>
        <authorList>
            <person name="Zaburannyi N."/>
            <person name="Bunk B."/>
            <person name="Overmann J."/>
            <person name="Mueller R."/>
        </authorList>
    </citation>
    <scope>NUCLEOTIDE SEQUENCE [LARGE SCALE GENOMIC DNA]</scope>
    <source>
        <strain evidence="12 13">So ceGT47</strain>
    </source>
</reference>
<dbReference type="PANTHER" id="PTHR48041:SF139">
    <property type="entry name" value="PROTEIN SCARLET"/>
    <property type="match status" value="1"/>
</dbReference>
<name>A0A4P2PY25_SORCE</name>
<keyword evidence="4" id="KW-0547">Nucleotide-binding</keyword>
<keyword evidence="3 9" id="KW-0812">Transmembrane</keyword>
<dbReference type="Pfam" id="PF01061">
    <property type="entry name" value="ABC2_membrane"/>
    <property type="match status" value="1"/>
</dbReference>
<dbReference type="PROSITE" id="PS50893">
    <property type="entry name" value="ABC_TRANSPORTER_2"/>
    <property type="match status" value="1"/>
</dbReference>
<evidence type="ECO:0008006" key="14">
    <source>
        <dbReference type="Google" id="ProtNLM"/>
    </source>
</evidence>
<evidence type="ECO:0000256" key="4">
    <source>
        <dbReference type="ARBA" id="ARBA00022741"/>
    </source>
</evidence>
<evidence type="ECO:0000256" key="5">
    <source>
        <dbReference type="ARBA" id="ARBA00022840"/>
    </source>
</evidence>
<gene>
    <name evidence="12" type="ORF">SOCEGT47_022310</name>
</gene>
<evidence type="ECO:0000259" key="11">
    <source>
        <dbReference type="PROSITE" id="PS50893"/>
    </source>
</evidence>
<dbReference type="GO" id="GO:0005524">
    <property type="term" value="F:ATP binding"/>
    <property type="evidence" value="ECO:0007669"/>
    <property type="project" value="UniProtKB-KW"/>
</dbReference>
<feature type="transmembrane region" description="Helical" evidence="9">
    <location>
        <begin position="738"/>
        <end position="759"/>
    </location>
</feature>
<dbReference type="SUPFAM" id="SSF49879">
    <property type="entry name" value="SMAD/FHA domain"/>
    <property type="match status" value="3"/>
</dbReference>
<dbReference type="InterPro" id="IPR027417">
    <property type="entry name" value="P-loop_NTPase"/>
</dbReference>
<dbReference type="RefSeq" id="WP_129347021.1">
    <property type="nucleotide sequence ID" value="NZ_CP012670.1"/>
</dbReference>
<dbReference type="CDD" id="cd00060">
    <property type="entry name" value="FHA"/>
    <property type="match status" value="2"/>
</dbReference>
<evidence type="ECO:0000256" key="1">
    <source>
        <dbReference type="ARBA" id="ARBA00004141"/>
    </source>
</evidence>
<dbReference type="PANTHER" id="PTHR48041">
    <property type="entry name" value="ABC TRANSPORTER G FAMILY MEMBER 28"/>
    <property type="match status" value="1"/>
</dbReference>
<evidence type="ECO:0000313" key="13">
    <source>
        <dbReference type="Proteomes" id="UP000295781"/>
    </source>
</evidence>
<dbReference type="InterPro" id="IPR003593">
    <property type="entry name" value="AAA+_ATPase"/>
</dbReference>
<dbReference type="Pfam" id="PF00005">
    <property type="entry name" value="ABC_tran"/>
    <property type="match status" value="1"/>
</dbReference>
<evidence type="ECO:0000313" key="12">
    <source>
        <dbReference type="EMBL" id="AUX21744.1"/>
    </source>
</evidence>
<dbReference type="Gene3D" id="3.40.50.300">
    <property type="entry name" value="P-loop containing nucleotide triphosphate hydrolases"/>
    <property type="match status" value="1"/>
</dbReference>
<dbReference type="SUPFAM" id="SSF52540">
    <property type="entry name" value="P-loop containing nucleoside triphosphate hydrolases"/>
    <property type="match status" value="1"/>
</dbReference>
<evidence type="ECO:0000256" key="8">
    <source>
        <dbReference type="SAM" id="MobiDB-lite"/>
    </source>
</evidence>
<dbReference type="InterPro" id="IPR017871">
    <property type="entry name" value="ABC_transporter-like_CS"/>
</dbReference>
<dbReference type="GO" id="GO:0016020">
    <property type="term" value="C:membrane"/>
    <property type="evidence" value="ECO:0007669"/>
    <property type="project" value="UniProtKB-SubCell"/>
</dbReference>
<dbReference type="GO" id="GO:0140359">
    <property type="term" value="F:ABC-type transporter activity"/>
    <property type="evidence" value="ECO:0007669"/>
    <property type="project" value="InterPro"/>
</dbReference>
<dbReference type="SMART" id="SM00240">
    <property type="entry name" value="FHA"/>
    <property type="match status" value="3"/>
</dbReference>
<organism evidence="12 13">
    <name type="scientific">Sorangium cellulosum</name>
    <name type="common">Polyangium cellulosum</name>
    <dbReference type="NCBI Taxonomy" id="56"/>
    <lineage>
        <taxon>Bacteria</taxon>
        <taxon>Pseudomonadati</taxon>
        <taxon>Myxococcota</taxon>
        <taxon>Polyangia</taxon>
        <taxon>Polyangiales</taxon>
        <taxon>Polyangiaceae</taxon>
        <taxon>Sorangium</taxon>
    </lineage>
</organism>
<dbReference type="InterPro" id="IPR050352">
    <property type="entry name" value="ABCG_transporters"/>
</dbReference>
<evidence type="ECO:0000256" key="6">
    <source>
        <dbReference type="ARBA" id="ARBA00022989"/>
    </source>
</evidence>
<dbReference type="Proteomes" id="UP000295781">
    <property type="component" value="Chromosome"/>
</dbReference>
<keyword evidence="6 9" id="KW-1133">Transmembrane helix</keyword>
<protein>
    <recommendedName>
        <fullName evidence="14">ABC transporter ATP-binding protein</fullName>
    </recommendedName>
</protein>
<evidence type="ECO:0000256" key="2">
    <source>
        <dbReference type="ARBA" id="ARBA00022448"/>
    </source>
</evidence>
<feature type="compositionally biased region" description="Low complexity" evidence="8">
    <location>
        <begin position="219"/>
        <end position="266"/>
    </location>
</feature>
<feature type="domain" description="ABC transporter" evidence="11">
    <location>
        <begin position="394"/>
        <end position="635"/>
    </location>
</feature>
<dbReference type="InterPro" id="IPR003439">
    <property type="entry name" value="ABC_transporter-like_ATP-bd"/>
</dbReference>
<dbReference type="GO" id="GO:0016887">
    <property type="term" value="F:ATP hydrolysis activity"/>
    <property type="evidence" value="ECO:0007669"/>
    <property type="project" value="InterPro"/>
</dbReference>
<feature type="transmembrane region" description="Helical" evidence="9">
    <location>
        <begin position="845"/>
        <end position="872"/>
    </location>
</feature>
<keyword evidence="2" id="KW-0813">Transport</keyword>
<dbReference type="Gene3D" id="2.60.200.20">
    <property type="match status" value="3"/>
</dbReference>
<proteinExistence type="predicted"/>
<evidence type="ECO:0000256" key="3">
    <source>
        <dbReference type="ARBA" id="ARBA00022692"/>
    </source>
</evidence>
<dbReference type="InterPro" id="IPR008984">
    <property type="entry name" value="SMAD_FHA_dom_sf"/>
</dbReference>
<dbReference type="InterPro" id="IPR013525">
    <property type="entry name" value="ABC2_TM"/>
</dbReference>
<feature type="compositionally biased region" description="Low complexity" evidence="8">
    <location>
        <begin position="189"/>
        <end position="210"/>
    </location>
</feature>
<feature type="domain" description="FHA" evidence="10">
    <location>
        <begin position="287"/>
        <end position="336"/>
    </location>
</feature>
<dbReference type="OrthoDB" id="9804819at2"/>
<feature type="transmembrane region" description="Helical" evidence="9">
    <location>
        <begin position="878"/>
        <end position="900"/>
    </location>
</feature>
<dbReference type="SMART" id="SM00382">
    <property type="entry name" value="AAA"/>
    <property type="match status" value="1"/>
</dbReference>
<keyword evidence="5" id="KW-0067">ATP-binding</keyword>
<dbReference type="EMBL" id="CP012670">
    <property type="protein sequence ID" value="AUX21744.1"/>
    <property type="molecule type" value="Genomic_DNA"/>
</dbReference>
<dbReference type="PROSITE" id="PS00211">
    <property type="entry name" value="ABC_TRANSPORTER_1"/>
    <property type="match status" value="1"/>
</dbReference>
<feature type="domain" description="FHA" evidence="10">
    <location>
        <begin position="103"/>
        <end position="151"/>
    </location>
</feature>
<evidence type="ECO:0000256" key="7">
    <source>
        <dbReference type="ARBA" id="ARBA00023136"/>
    </source>
</evidence>
<sequence>MIPGLGKQSITIGSAPTCDVVLVAPGVLPEHARIVNHGGGKLLFACGQGPASANGRALAPGEQIPFDFRTQFLVAQTPVPLNHPAITLMLASPGTLTPAPGQIVIGRDPARASLVLQHPSVSSQHATVTLDRMMVIDHNSTSGTYVGAQRIAPGAPTPIDPQGAVAFGPVPVQVSLLAQLAQAARQSALPGAPSAMPSPSALPQQPAPAGYGPPPQPAPGGYAPQPAPGGYAPQPAPGGHAPQPAPGGHAPQPALAASAVPAAGAPGRKNKTVLGQLDFSGGGSNVKQIGRTPDNDIVLAHPQVSSHHALLHSLNGQLYVEDRGSANGTYVRGNRIAPGQKISVQSGEKIYIGPMPLQIEMGGAGAVELVQEEYAADRWAGRPLYEIEAWSLTLQVPDRDNPQEQKTLLDNVSFKALPGDMIALMGPSGAGKTTLLLTLNGYLPPTSGVVRINGEDLYNIYDTLRGSIGYVPQDDLVHPELTVFEAVRYSAKFRLPPDYSEEEIDARVEQTIKDLGLEGVKNLQIGKPENKILSGGQRKRVNIALELVTDPVILFLDEPTSGLAADDTTALISLLHDLTKATGKTIIMTIHQPAKDEFEKFSHALILGYGGIPMFFGPTRPDAYRFFGTWKERHGQPNDIDNPRDMFEMLALRERPIFDQLRARDPNVSRGEARKLAAIEWRKEFFNDANPTYRRMYSGRREIGTGQGQRGIPAGRATTTGQLGLLLSRYFKVKIRDVGGTAIMLLQAPIIGVLLAIVFGGQEKAIPAWCLGALQELGRRAGGGDQGTDVLKNMEVTTDHTAAIFFLVVAAVWFGTSNAAREIVSERAIYLRERMVNLGLVNYVLSKYLLLAGFCVIQCTVLLAIVFFALGFHGGAEAFAMQLAALTATSLSAVALGLLLSTVVASSEAAMALTPIALIPQVVLGGLMVPMTTVPHLRPLMYIIPARWGFEGAIAPERRAVAEDPAWVIDLHRADSSPADFIEGGRFKCAIAQMAADNYAGAWGFTSYDQTWVPFAVLAGMTAIILVTLCAVLKRRDPV</sequence>
<dbReference type="PROSITE" id="PS50006">
    <property type="entry name" value="FHA_DOMAIN"/>
    <property type="match status" value="2"/>
</dbReference>
<comment type="subcellular location">
    <subcellularLocation>
        <location evidence="1">Membrane</location>
        <topology evidence="1">Multi-pass membrane protein</topology>
    </subcellularLocation>
</comment>
<feature type="transmembrane region" description="Helical" evidence="9">
    <location>
        <begin position="1012"/>
        <end position="1033"/>
    </location>
</feature>